<evidence type="ECO:0000256" key="2">
    <source>
        <dbReference type="SAM" id="SignalP"/>
    </source>
</evidence>
<feature type="chain" id="PRO_5039925761" evidence="2">
    <location>
        <begin position="20"/>
        <end position="205"/>
    </location>
</feature>
<gene>
    <name evidence="4" type="primary">LOC111360618</name>
</gene>
<feature type="signal peptide" evidence="2">
    <location>
        <begin position="1"/>
        <end position="19"/>
    </location>
</feature>
<reference evidence="4" key="1">
    <citation type="submission" date="2025-08" db="UniProtKB">
        <authorList>
            <consortium name="RefSeq"/>
        </authorList>
    </citation>
    <scope>IDENTIFICATION</scope>
    <source>
        <strain evidence="4">Ishihara</strain>
        <tissue evidence="4">Whole body</tissue>
    </source>
</reference>
<dbReference type="RefSeq" id="XP_022832389.1">
    <property type="nucleotide sequence ID" value="XM_022976621.1"/>
</dbReference>
<evidence type="ECO:0000313" key="3">
    <source>
        <dbReference type="Proteomes" id="UP000301870"/>
    </source>
</evidence>
<feature type="region of interest" description="Disordered" evidence="1">
    <location>
        <begin position="109"/>
        <end position="205"/>
    </location>
</feature>
<proteinExistence type="predicted"/>
<dbReference type="KEGG" id="sliu:111360618"/>
<name>A0A9J7EQL1_SPOLT</name>
<organism evidence="3 4">
    <name type="scientific">Spodoptera litura</name>
    <name type="common">Asian cotton leafworm</name>
    <dbReference type="NCBI Taxonomy" id="69820"/>
    <lineage>
        <taxon>Eukaryota</taxon>
        <taxon>Metazoa</taxon>
        <taxon>Ecdysozoa</taxon>
        <taxon>Arthropoda</taxon>
        <taxon>Hexapoda</taxon>
        <taxon>Insecta</taxon>
        <taxon>Pterygota</taxon>
        <taxon>Neoptera</taxon>
        <taxon>Endopterygota</taxon>
        <taxon>Lepidoptera</taxon>
        <taxon>Glossata</taxon>
        <taxon>Ditrysia</taxon>
        <taxon>Noctuoidea</taxon>
        <taxon>Noctuidae</taxon>
        <taxon>Amphipyrinae</taxon>
        <taxon>Spodoptera</taxon>
    </lineage>
</organism>
<evidence type="ECO:0000256" key="1">
    <source>
        <dbReference type="SAM" id="MobiDB-lite"/>
    </source>
</evidence>
<feature type="region of interest" description="Disordered" evidence="1">
    <location>
        <begin position="20"/>
        <end position="93"/>
    </location>
</feature>
<dbReference type="Proteomes" id="UP000301870">
    <property type="component" value="Chromosome Z"/>
</dbReference>
<feature type="compositionally biased region" description="Low complexity" evidence="1">
    <location>
        <begin position="43"/>
        <end position="53"/>
    </location>
</feature>
<protein>
    <submittedName>
        <fullName evidence="4">Uncharacterized protein LOC111360618 isoform X1</fullName>
    </submittedName>
</protein>
<keyword evidence="3" id="KW-1185">Reference proteome</keyword>
<evidence type="ECO:0000313" key="4">
    <source>
        <dbReference type="RefSeq" id="XP_022832389.1"/>
    </source>
</evidence>
<dbReference type="OrthoDB" id="8197504at2759"/>
<sequence length="205" mass="22117">MKILPLFILVACVVCSTLAQDEERPPAPARGLLKRGSLAKGKATTTTTTAAPQEEAEYEEEGEYSEEGEPQEASTEAPSSTTEGKKLVGSGVRPFRSNTELLEILKRKRAQAAEAKLHAPSTTTSSPAQDSLDPTKISYNNKSKKRFNNAPVTREVANDEAPAPPKPSRGRFGRPATRSVQEEEEPQVDAAPKVVSGRTFRRGGN</sequence>
<dbReference type="AlphaFoldDB" id="A0A9J7EQL1"/>
<feature type="compositionally biased region" description="Polar residues" evidence="1">
    <location>
        <begin position="120"/>
        <end position="129"/>
    </location>
</feature>
<dbReference type="GeneID" id="111360618"/>
<keyword evidence="2" id="KW-0732">Signal</keyword>
<feature type="compositionally biased region" description="Acidic residues" evidence="1">
    <location>
        <begin position="54"/>
        <end position="70"/>
    </location>
</feature>
<accession>A0A9J7EQL1</accession>